<dbReference type="Gene3D" id="3.40.50.410">
    <property type="entry name" value="von Willebrand factor, type A domain"/>
    <property type="match status" value="1"/>
</dbReference>
<evidence type="ECO:0000313" key="5">
    <source>
        <dbReference type="EMBL" id="KAF2895409.1"/>
    </source>
</evidence>
<accession>A0A8K0GDB5</accession>
<organism evidence="5 6">
    <name type="scientific">Ignelater luminosus</name>
    <name type="common">Cucubano</name>
    <name type="synonym">Pyrophorus luminosus</name>
    <dbReference type="NCBI Taxonomy" id="2038154"/>
    <lineage>
        <taxon>Eukaryota</taxon>
        <taxon>Metazoa</taxon>
        <taxon>Ecdysozoa</taxon>
        <taxon>Arthropoda</taxon>
        <taxon>Hexapoda</taxon>
        <taxon>Insecta</taxon>
        <taxon>Pterygota</taxon>
        <taxon>Neoptera</taxon>
        <taxon>Endopterygota</taxon>
        <taxon>Coleoptera</taxon>
        <taxon>Polyphaga</taxon>
        <taxon>Elateriformia</taxon>
        <taxon>Elateroidea</taxon>
        <taxon>Elateridae</taxon>
        <taxon>Agrypninae</taxon>
        <taxon>Pyrophorini</taxon>
        <taxon>Ignelater</taxon>
    </lineage>
</organism>
<feature type="domain" description="VWFA" evidence="3">
    <location>
        <begin position="306"/>
        <end position="524"/>
    </location>
</feature>
<dbReference type="Pfam" id="PF08487">
    <property type="entry name" value="VIT"/>
    <property type="match status" value="1"/>
</dbReference>
<keyword evidence="6" id="KW-1185">Reference proteome</keyword>
<sequence length="820" mass="91037">MDSVKLKFVVIIALCFGVIFAAPADSKHSLIVSSTESSNRETNNSLKINSDVPRIYQMHVKSNISNRFARTTITSKVRNIVTKSLEAVFSIVLPETAFISGFIMEIGGKNYTAYVKEKEEAKKEYEQAVASGLGAAHVAVSVRDSNRFTISVNMEPQSKAAFYLTYEELLKRGNGYYEQVINLHPGQPVKDLRVEVLIAESRKIVDLKAPPLRSGNEIGNENADLDPRADLKIIDDKTAIVRFNPNLERQKQLAHLLGTNEDDGLAGQFVVQYDVERDPNGGEVLIQDGYFVHFFAPTELAPLPKHIVFVLDTSSSMEGEKIKQLKEAMDNILGQLHTNDSFSLVEFNTNAKVLDLNNPNASVWYPHESNAYNYEEHSDEINFEKYTFPNAYLADSGNIKKAKDIVSKLIVRGGTDIHSALKVGLRLVELANSRKIDNINRQPIIVFLTDGDPTVRITSTEDITYKITTFNVGLRRSPIFALSFGELVDKEFLKKLAFLNAGFTKHIYEAADAALQLRGFYEQISSPLLANVTFKYGPSVTSLTKTNFPIHFGGSELIVSGKYGTNNLSLPIIKGWGAAGDVHLQPLVIERPASNIERLWAYLTIKQLLELKEVADTNMEKKIKKKALDLALRYSFVTSVSSLVVVKPNSTDAVETEKASSQDEEEDYDDGFDRFGGYQPPANHKQQVQGGEPTPTLHTTLRPKLPSTTTVTSAVAEGSSKYKLLVTALPWLKNVLNMNGILNLPSGGYKLGLNETITDNVDCLKSPIFLIGHCSLLHNCPHVHSLLTSLNVYNRHACILRNEYAGVCCPDKLFYSLLQL</sequence>
<dbReference type="OrthoDB" id="299997at2759"/>
<dbReference type="EMBL" id="VTPC01005946">
    <property type="protein sequence ID" value="KAF2895409.1"/>
    <property type="molecule type" value="Genomic_DNA"/>
</dbReference>
<evidence type="ECO:0000259" key="4">
    <source>
        <dbReference type="PROSITE" id="PS51468"/>
    </source>
</evidence>
<evidence type="ECO:0000313" key="6">
    <source>
        <dbReference type="Proteomes" id="UP000801492"/>
    </source>
</evidence>
<feature type="domain" description="VIT" evidence="4">
    <location>
        <begin position="39"/>
        <end position="168"/>
    </location>
</feature>
<dbReference type="GO" id="GO:0032991">
    <property type="term" value="C:protein-containing complex"/>
    <property type="evidence" value="ECO:0007669"/>
    <property type="project" value="UniProtKB-ARBA"/>
</dbReference>
<dbReference type="InterPro" id="IPR013694">
    <property type="entry name" value="VIT"/>
</dbReference>
<dbReference type="PANTHER" id="PTHR10338:SF108">
    <property type="entry name" value="INTER-ALPHA-TRYPSIN INHIBITOR HEAVY CHAIN H4-LIKE PROTEIN"/>
    <property type="match status" value="1"/>
</dbReference>
<feature type="chain" id="PRO_5035453853" description="Inter-alpha-trypsin inhibitor heavy chain H4-like" evidence="2">
    <location>
        <begin position="22"/>
        <end position="820"/>
    </location>
</feature>
<dbReference type="InterPro" id="IPR050934">
    <property type="entry name" value="ITIH"/>
</dbReference>
<evidence type="ECO:0000256" key="2">
    <source>
        <dbReference type="SAM" id="SignalP"/>
    </source>
</evidence>
<reference evidence="5" key="1">
    <citation type="submission" date="2019-08" db="EMBL/GenBank/DDBJ databases">
        <title>The genome of the North American firefly Photinus pyralis.</title>
        <authorList>
            <consortium name="Photinus pyralis genome working group"/>
            <person name="Fallon T.R."/>
            <person name="Sander Lower S.E."/>
            <person name="Weng J.-K."/>
        </authorList>
    </citation>
    <scope>NUCLEOTIDE SEQUENCE</scope>
    <source>
        <strain evidence="5">TRF0915ILg1</strain>
        <tissue evidence="5">Whole body</tissue>
    </source>
</reference>
<dbReference type="AlphaFoldDB" id="A0A8K0GDB5"/>
<dbReference type="InterPro" id="IPR002035">
    <property type="entry name" value="VWF_A"/>
</dbReference>
<proteinExistence type="predicted"/>
<feature type="region of interest" description="Disordered" evidence="1">
    <location>
        <begin position="651"/>
        <end position="704"/>
    </location>
</feature>
<dbReference type="SUPFAM" id="SSF53300">
    <property type="entry name" value="vWA-like"/>
    <property type="match status" value="1"/>
</dbReference>
<feature type="signal peptide" evidence="2">
    <location>
        <begin position="1"/>
        <end position="21"/>
    </location>
</feature>
<dbReference type="Proteomes" id="UP000801492">
    <property type="component" value="Unassembled WGS sequence"/>
</dbReference>
<protein>
    <recommendedName>
        <fullName evidence="7">Inter-alpha-trypsin inhibitor heavy chain H4-like</fullName>
    </recommendedName>
</protein>
<dbReference type="PANTHER" id="PTHR10338">
    <property type="entry name" value="INTER-ALPHA-TRYPSIN INHIBITOR HEAVY CHAIN FAMILY MEMBER"/>
    <property type="match status" value="1"/>
</dbReference>
<dbReference type="SMART" id="SM00609">
    <property type="entry name" value="VIT"/>
    <property type="match status" value="1"/>
</dbReference>
<comment type="caution">
    <text evidence="5">The sequence shown here is derived from an EMBL/GenBank/DDBJ whole genome shotgun (WGS) entry which is preliminary data.</text>
</comment>
<evidence type="ECO:0000259" key="3">
    <source>
        <dbReference type="PROSITE" id="PS50234"/>
    </source>
</evidence>
<dbReference type="SMART" id="SM00327">
    <property type="entry name" value="VWA"/>
    <property type="match status" value="1"/>
</dbReference>
<dbReference type="InterPro" id="IPR036465">
    <property type="entry name" value="vWFA_dom_sf"/>
</dbReference>
<gene>
    <name evidence="5" type="ORF">ILUMI_10766</name>
</gene>
<dbReference type="Pfam" id="PF00092">
    <property type="entry name" value="VWA"/>
    <property type="match status" value="2"/>
</dbReference>
<dbReference type="PROSITE" id="PS50234">
    <property type="entry name" value="VWFA"/>
    <property type="match status" value="1"/>
</dbReference>
<evidence type="ECO:0008006" key="7">
    <source>
        <dbReference type="Google" id="ProtNLM"/>
    </source>
</evidence>
<evidence type="ECO:0000256" key="1">
    <source>
        <dbReference type="SAM" id="MobiDB-lite"/>
    </source>
</evidence>
<keyword evidence="2" id="KW-0732">Signal</keyword>
<dbReference type="PROSITE" id="PS51468">
    <property type="entry name" value="VIT"/>
    <property type="match status" value="1"/>
</dbReference>
<name>A0A8K0GDB5_IGNLU</name>